<dbReference type="InterPro" id="IPR004629">
    <property type="entry name" value="WecG_TagA_CpsF"/>
</dbReference>
<dbReference type="Proteomes" id="UP000035268">
    <property type="component" value="Chromosome"/>
</dbReference>
<dbReference type="NCBIfam" id="TIGR00696">
    <property type="entry name" value="wecG_tagA_cpsF"/>
    <property type="match status" value="1"/>
</dbReference>
<dbReference type="EMBL" id="CP010904">
    <property type="protein sequence ID" value="AKJ65505.1"/>
    <property type="molecule type" value="Genomic_DNA"/>
</dbReference>
<proteinExistence type="predicted"/>
<gene>
    <name evidence="3" type="primary">tagA_2</name>
    <name evidence="3" type="ORF">L21SP4_02278</name>
</gene>
<dbReference type="STRING" id="1307763.L21SP4_02278"/>
<name>A0A0G3EL64_9BACT</name>
<evidence type="ECO:0000256" key="1">
    <source>
        <dbReference type="ARBA" id="ARBA00022676"/>
    </source>
</evidence>
<evidence type="ECO:0000313" key="4">
    <source>
        <dbReference type="Proteomes" id="UP000035268"/>
    </source>
</evidence>
<dbReference type="EC" id="2.4.1.187" evidence="3"/>
<reference evidence="3 4" key="2">
    <citation type="journal article" date="2016" name="ISME J.">
        <title>Characterization of the first cultured representative of Verrucomicrobia subdivision 5 indicates the proposal of a novel phylum.</title>
        <authorList>
            <person name="Spring S."/>
            <person name="Bunk B."/>
            <person name="Sproer C."/>
            <person name="Schumann P."/>
            <person name="Rohde M."/>
            <person name="Tindall B.J."/>
            <person name="Klenk H.P."/>
        </authorList>
    </citation>
    <scope>NUCLEOTIDE SEQUENCE [LARGE SCALE GENOMIC DNA]</scope>
    <source>
        <strain evidence="3 4">L21-Fru-AB</strain>
    </source>
</reference>
<accession>A0A0G3EL64</accession>
<dbReference type="AlphaFoldDB" id="A0A0G3EL64"/>
<dbReference type="Pfam" id="PF03808">
    <property type="entry name" value="Glyco_tran_WecG"/>
    <property type="match status" value="1"/>
</dbReference>
<dbReference type="PANTHER" id="PTHR34136">
    <property type="match status" value="1"/>
</dbReference>
<dbReference type="KEGG" id="vbl:L21SP4_02278"/>
<evidence type="ECO:0000256" key="2">
    <source>
        <dbReference type="ARBA" id="ARBA00022679"/>
    </source>
</evidence>
<protein>
    <submittedName>
        <fullName evidence="3">N-acetylmannosaminyltransferase</fullName>
        <ecNumber evidence="3">2.4.1.187</ecNumber>
    </submittedName>
</protein>
<organism evidence="3 4">
    <name type="scientific">Kiritimatiella glycovorans</name>
    <dbReference type="NCBI Taxonomy" id="1307763"/>
    <lineage>
        <taxon>Bacteria</taxon>
        <taxon>Pseudomonadati</taxon>
        <taxon>Kiritimatiellota</taxon>
        <taxon>Kiritimatiellia</taxon>
        <taxon>Kiritimatiellales</taxon>
        <taxon>Kiritimatiellaceae</taxon>
        <taxon>Kiritimatiella</taxon>
    </lineage>
</organism>
<keyword evidence="1 3" id="KW-0328">Glycosyltransferase</keyword>
<dbReference type="GO" id="GO:0047244">
    <property type="term" value="F:N-acetylglucosaminyldiphosphoundecaprenol N-acetyl-beta-D-mannosaminyltransferase activity"/>
    <property type="evidence" value="ECO:0007669"/>
    <property type="project" value="UniProtKB-EC"/>
</dbReference>
<dbReference type="CDD" id="cd06533">
    <property type="entry name" value="Glyco_transf_WecG_TagA"/>
    <property type="match status" value="1"/>
</dbReference>
<keyword evidence="4" id="KW-1185">Reference proteome</keyword>
<dbReference type="PANTHER" id="PTHR34136:SF1">
    <property type="entry name" value="UDP-N-ACETYL-D-MANNOSAMINURONIC ACID TRANSFERASE"/>
    <property type="match status" value="1"/>
</dbReference>
<sequence length="263" mass="30014">MLMKPTQQSRPPRFDVLGVGVDAIDMSDALRVFEEAIERGGGHDYACALGVAGIMEARRNPEMRRILNASILNTPDGMPLVWLGKLHGYRNIRRVYGPDLLNEVCAYSAGRGWRHFFYGAAPGVADQLADEMRRRYPGIEIAGTYCPPFRELTEEEEEGLFARVREAGTDIFWVGISTPRQLYFMGKYRGRIPARIICPVGYAFDVHAGVKKDAPEWIKHSGFQWLHRALTDPRLWSRYLRDNPRFAVEALLQLCRLKKFPKD</sequence>
<keyword evidence="2 3" id="KW-0808">Transferase</keyword>
<evidence type="ECO:0000313" key="3">
    <source>
        <dbReference type="EMBL" id="AKJ65505.1"/>
    </source>
</evidence>
<reference evidence="4" key="1">
    <citation type="submission" date="2015-02" db="EMBL/GenBank/DDBJ databases">
        <title>Description and complete genome sequence of the first cultured representative of the subdivision 5 of the Verrucomicrobia phylum.</title>
        <authorList>
            <person name="Spring S."/>
            <person name="Bunk B."/>
            <person name="Sproer C."/>
            <person name="Klenk H.-P."/>
        </authorList>
    </citation>
    <scope>NUCLEOTIDE SEQUENCE [LARGE SCALE GENOMIC DNA]</scope>
    <source>
        <strain evidence="4">L21-Fru-AB</strain>
    </source>
</reference>